<keyword evidence="3" id="KW-1185">Reference proteome</keyword>
<sequence>MMLITQQLLLLILCKILLFKAREIYEDDAKSLSQSDLIEYLNNLNEEGMIELLSSISEMTTGQGEDSNEEESSTYEYPNLYPFSVRTLPEPLHDDFDFRNSINPQNQEKNDSNLIIENGPTSFNLTTTVVQSNLPTKCYCELVYIDDSDCDSDN</sequence>
<accession>A0A437AIY0</accession>
<keyword evidence="1" id="KW-0732">Signal</keyword>
<dbReference type="VEuPathDB" id="MicrosporidiaDB:TUBRATIS_24270"/>
<proteinExistence type="predicted"/>
<organism evidence="2 3">
    <name type="scientific">Tubulinosema ratisbonensis</name>
    <dbReference type="NCBI Taxonomy" id="291195"/>
    <lineage>
        <taxon>Eukaryota</taxon>
        <taxon>Fungi</taxon>
        <taxon>Fungi incertae sedis</taxon>
        <taxon>Microsporidia</taxon>
        <taxon>Tubulinosematoidea</taxon>
        <taxon>Tubulinosematidae</taxon>
        <taxon>Tubulinosema</taxon>
    </lineage>
</organism>
<reference evidence="2 3" key="1">
    <citation type="submission" date="2018-10" db="EMBL/GenBank/DDBJ databases">
        <title>Draft genome sequence of the microsporidian Tubulinosema ratisbonensis.</title>
        <authorList>
            <person name="Polonais V."/>
            <person name="Peyretaillade E."/>
            <person name="Niehus S."/>
            <person name="Wawrzyniak I."/>
            <person name="Franchet A."/>
            <person name="Gaspin C."/>
            <person name="Reichstadt M."/>
            <person name="Belser C."/>
            <person name="Labadie K."/>
            <person name="Delbac F."/>
            <person name="Ferrandon D."/>
        </authorList>
    </citation>
    <scope>NUCLEOTIDE SEQUENCE [LARGE SCALE GENOMIC DNA]</scope>
    <source>
        <strain evidence="2 3">Franzen</strain>
    </source>
</reference>
<feature type="signal peptide" evidence="1">
    <location>
        <begin position="1"/>
        <end position="21"/>
    </location>
</feature>
<dbReference type="EMBL" id="RCSS01000635">
    <property type="protein sequence ID" value="RVD91133.1"/>
    <property type="molecule type" value="Genomic_DNA"/>
</dbReference>
<comment type="caution">
    <text evidence="2">The sequence shown here is derived from an EMBL/GenBank/DDBJ whole genome shotgun (WGS) entry which is preliminary data.</text>
</comment>
<evidence type="ECO:0000313" key="3">
    <source>
        <dbReference type="Proteomes" id="UP000282876"/>
    </source>
</evidence>
<feature type="chain" id="PRO_5019284189" evidence="1">
    <location>
        <begin position="22"/>
        <end position="154"/>
    </location>
</feature>
<gene>
    <name evidence="2" type="ORF">TUBRATIS_24270</name>
</gene>
<dbReference type="AlphaFoldDB" id="A0A437AIY0"/>
<evidence type="ECO:0000313" key="2">
    <source>
        <dbReference type="EMBL" id="RVD91133.1"/>
    </source>
</evidence>
<evidence type="ECO:0000256" key="1">
    <source>
        <dbReference type="SAM" id="SignalP"/>
    </source>
</evidence>
<dbReference type="Proteomes" id="UP000282876">
    <property type="component" value="Unassembled WGS sequence"/>
</dbReference>
<name>A0A437AIY0_9MICR</name>
<protein>
    <submittedName>
        <fullName evidence="2">Uncharacterized protein</fullName>
    </submittedName>
</protein>